<proteinExistence type="inferred from homology"/>
<keyword evidence="5 7" id="KW-1133">Transmembrane helix</keyword>
<keyword evidence="2 7" id="KW-0813">Transport</keyword>
<keyword evidence="6 7" id="KW-0472">Membrane</keyword>
<reference evidence="9" key="1">
    <citation type="submission" date="2020-07" db="EMBL/GenBank/DDBJ databases">
        <title>Huge and variable diversity of episymbiotic CPR bacteria and DPANN archaea in groundwater ecosystems.</title>
        <authorList>
            <person name="He C.Y."/>
            <person name="Keren R."/>
            <person name="Whittaker M."/>
            <person name="Farag I.F."/>
            <person name="Doudna J."/>
            <person name="Cate J.H.D."/>
            <person name="Banfield J.F."/>
        </authorList>
    </citation>
    <scope>NUCLEOTIDE SEQUENCE</scope>
    <source>
        <strain evidence="9">NC_groundwater_1586_Pr3_B-0.1um_66_15</strain>
    </source>
</reference>
<accession>A0A933P128</accession>
<protein>
    <submittedName>
        <fullName evidence="9">Carbohydrate ABC transporter permease</fullName>
    </submittedName>
</protein>
<sequence>MAEATVFASNPAKAAVAHAHQARSPMRWLVLAVLLALLVFTLFPFFIALLNAFKPGTDYVRGGPLSIPTYLQFDSIAKFWKDADYARKLFNSTLISVTVSVLAVGISLFNAYALGIGRVRGSTVILAILLLGTMVPQESIIYPIYWMAKTVGLYDTQLSVIIVTAVLHSAFGTYLLSSVMSTFPREILEAAEIDGATRWQTLTKVVIPIMTPTLMVLGTFFFIWTWNEFLIPVVMLVSNNNQTVAVAMGLTRGQNMSDPTLQAAAGLLGILPTVIFFLIFQRTLTRGVVAGAVK</sequence>
<gene>
    <name evidence="9" type="ORF">HY834_21200</name>
</gene>
<dbReference type="InterPro" id="IPR050901">
    <property type="entry name" value="BP-dep_ABC_trans_perm"/>
</dbReference>
<dbReference type="InterPro" id="IPR000515">
    <property type="entry name" value="MetI-like"/>
</dbReference>
<evidence type="ECO:0000313" key="10">
    <source>
        <dbReference type="Proteomes" id="UP000782610"/>
    </source>
</evidence>
<evidence type="ECO:0000256" key="3">
    <source>
        <dbReference type="ARBA" id="ARBA00022475"/>
    </source>
</evidence>
<feature type="transmembrane region" description="Helical" evidence="7">
    <location>
        <begin position="205"/>
        <end position="226"/>
    </location>
</feature>
<evidence type="ECO:0000313" key="9">
    <source>
        <dbReference type="EMBL" id="MBI4924262.1"/>
    </source>
</evidence>
<organism evidence="9 10">
    <name type="scientific">Devosia nanyangense</name>
    <dbReference type="NCBI Taxonomy" id="1228055"/>
    <lineage>
        <taxon>Bacteria</taxon>
        <taxon>Pseudomonadati</taxon>
        <taxon>Pseudomonadota</taxon>
        <taxon>Alphaproteobacteria</taxon>
        <taxon>Hyphomicrobiales</taxon>
        <taxon>Devosiaceae</taxon>
        <taxon>Devosia</taxon>
    </lineage>
</organism>
<dbReference type="PANTHER" id="PTHR32243:SF18">
    <property type="entry name" value="INNER MEMBRANE ABC TRANSPORTER PERMEASE PROTEIN YCJP"/>
    <property type="match status" value="1"/>
</dbReference>
<feature type="transmembrane region" description="Helical" evidence="7">
    <location>
        <begin position="124"/>
        <end position="145"/>
    </location>
</feature>
<name>A0A933P128_9HYPH</name>
<dbReference type="SUPFAM" id="SSF161098">
    <property type="entry name" value="MetI-like"/>
    <property type="match status" value="1"/>
</dbReference>
<dbReference type="AlphaFoldDB" id="A0A933P128"/>
<evidence type="ECO:0000256" key="2">
    <source>
        <dbReference type="ARBA" id="ARBA00022448"/>
    </source>
</evidence>
<evidence type="ECO:0000256" key="7">
    <source>
        <dbReference type="RuleBase" id="RU363032"/>
    </source>
</evidence>
<comment type="caution">
    <text evidence="9">The sequence shown here is derived from an EMBL/GenBank/DDBJ whole genome shotgun (WGS) entry which is preliminary data.</text>
</comment>
<feature type="domain" description="ABC transmembrane type-1" evidence="8">
    <location>
        <begin position="89"/>
        <end position="280"/>
    </location>
</feature>
<dbReference type="Proteomes" id="UP000782610">
    <property type="component" value="Unassembled WGS sequence"/>
</dbReference>
<dbReference type="InterPro" id="IPR035906">
    <property type="entry name" value="MetI-like_sf"/>
</dbReference>
<comment type="subcellular location">
    <subcellularLocation>
        <location evidence="1 7">Cell membrane</location>
        <topology evidence="1 7">Multi-pass membrane protein</topology>
    </subcellularLocation>
</comment>
<dbReference type="GO" id="GO:0055085">
    <property type="term" value="P:transmembrane transport"/>
    <property type="evidence" value="ECO:0007669"/>
    <property type="project" value="InterPro"/>
</dbReference>
<comment type="similarity">
    <text evidence="7">Belongs to the binding-protein-dependent transport system permease family.</text>
</comment>
<evidence type="ECO:0000256" key="6">
    <source>
        <dbReference type="ARBA" id="ARBA00023136"/>
    </source>
</evidence>
<evidence type="ECO:0000256" key="1">
    <source>
        <dbReference type="ARBA" id="ARBA00004651"/>
    </source>
</evidence>
<feature type="transmembrane region" description="Helical" evidence="7">
    <location>
        <begin position="157"/>
        <end position="176"/>
    </location>
</feature>
<dbReference type="CDD" id="cd06261">
    <property type="entry name" value="TM_PBP2"/>
    <property type="match status" value="1"/>
</dbReference>
<feature type="transmembrane region" description="Helical" evidence="7">
    <location>
        <begin position="261"/>
        <end position="280"/>
    </location>
</feature>
<keyword evidence="4 7" id="KW-0812">Transmembrane</keyword>
<evidence type="ECO:0000256" key="5">
    <source>
        <dbReference type="ARBA" id="ARBA00022989"/>
    </source>
</evidence>
<dbReference type="Pfam" id="PF00528">
    <property type="entry name" value="BPD_transp_1"/>
    <property type="match status" value="1"/>
</dbReference>
<dbReference type="EMBL" id="JACRAF010000069">
    <property type="protein sequence ID" value="MBI4924262.1"/>
    <property type="molecule type" value="Genomic_DNA"/>
</dbReference>
<feature type="transmembrane region" description="Helical" evidence="7">
    <location>
        <begin position="28"/>
        <end position="50"/>
    </location>
</feature>
<dbReference type="PROSITE" id="PS50928">
    <property type="entry name" value="ABC_TM1"/>
    <property type="match status" value="1"/>
</dbReference>
<dbReference type="GO" id="GO:0005886">
    <property type="term" value="C:plasma membrane"/>
    <property type="evidence" value="ECO:0007669"/>
    <property type="project" value="UniProtKB-SubCell"/>
</dbReference>
<dbReference type="Gene3D" id="1.10.3720.10">
    <property type="entry name" value="MetI-like"/>
    <property type="match status" value="1"/>
</dbReference>
<evidence type="ECO:0000256" key="4">
    <source>
        <dbReference type="ARBA" id="ARBA00022692"/>
    </source>
</evidence>
<evidence type="ECO:0000259" key="8">
    <source>
        <dbReference type="PROSITE" id="PS50928"/>
    </source>
</evidence>
<dbReference type="PANTHER" id="PTHR32243">
    <property type="entry name" value="MALTOSE TRANSPORT SYSTEM PERMEASE-RELATED"/>
    <property type="match status" value="1"/>
</dbReference>
<feature type="transmembrane region" description="Helical" evidence="7">
    <location>
        <begin position="89"/>
        <end position="112"/>
    </location>
</feature>
<keyword evidence="3" id="KW-1003">Cell membrane</keyword>